<dbReference type="AlphaFoldDB" id="A0A090RQC9"/>
<comment type="caution">
    <text evidence="3">The sequence shown here is derived from an EMBL/GenBank/DDBJ whole genome shotgun (WGS) entry which is preliminary data.</text>
</comment>
<keyword evidence="1 2" id="KW-0732">Signal</keyword>
<dbReference type="Gene3D" id="2.40.160.40">
    <property type="entry name" value="monomeric porin ompg"/>
    <property type="match status" value="1"/>
</dbReference>
<sequence>MKKTAILLAITSAFSVNAIADGFSGGIELDAKFGDNGQKLYETSNGSGIKAFVGYEGFGLSAKRKANFENEYNVNYKYDFENFWLKGEYEFVDKKSVQTDAGVHGQLNDQNKFGVTVGGNVADLFDTSLRLRKDTDLNSSNGSERSNVYRFDLAAGKQVTERMYLNAKLVGQNQRNKDVIKTGDKNKDTIYNVELRATFTAIDNLIPYVEIGNEGQFGNDKRNTYGKVGVVFPF</sequence>
<dbReference type="InterPro" id="IPR053713">
    <property type="entry name" value="Bact_OM_Channel_sf"/>
</dbReference>
<keyword evidence="4" id="KW-1185">Reference proteome</keyword>
<accession>A0A090RQC9</accession>
<feature type="signal peptide" evidence="2">
    <location>
        <begin position="1"/>
        <end position="20"/>
    </location>
</feature>
<evidence type="ECO:0000313" key="3">
    <source>
        <dbReference type="EMBL" id="GAL17610.1"/>
    </source>
</evidence>
<protein>
    <submittedName>
        <fullName evidence="3">Uncharacterized protein</fullName>
    </submittedName>
</protein>
<dbReference type="OrthoDB" id="5874101at2"/>
<organism evidence="3 4">
    <name type="scientific">Vibrio maritimus</name>
    <dbReference type="NCBI Taxonomy" id="990268"/>
    <lineage>
        <taxon>Bacteria</taxon>
        <taxon>Pseudomonadati</taxon>
        <taxon>Pseudomonadota</taxon>
        <taxon>Gammaproteobacteria</taxon>
        <taxon>Vibrionales</taxon>
        <taxon>Vibrionaceae</taxon>
        <taxon>Vibrio</taxon>
    </lineage>
</organism>
<gene>
    <name evidence="3" type="ORF">JCM19235_6163</name>
</gene>
<proteinExistence type="predicted"/>
<reference evidence="3 4" key="2">
    <citation type="submission" date="2014-09" db="EMBL/GenBank/DDBJ databases">
        <authorList>
            <consortium name="NBRP consortium"/>
            <person name="Sawabe T."/>
            <person name="Meirelles P."/>
            <person name="Nakanishi M."/>
            <person name="Sayaka M."/>
            <person name="Hattori M."/>
            <person name="Ohkuma M."/>
        </authorList>
    </citation>
    <scope>NUCLEOTIDE SEQUENCE [LARGE SCALE GENOMIC DNA]</scope>
    <source>
        <strain evidence="4">JCM19235</strain>
    </source>
</reference>
<evidence type="ECO:0000256" key="1">
    <source>
        <dbReference type="ARBA" id="ARBA00022729"/>
    </source>
</evidence>
<feature type="chain" id="PRO_5001864340" evidence="2">
    <location>
        <begin position="21"/>
        <end position="234"/>
    </location>
</feature>
<evidence type="ECO:0000256" key="2">
    <source>
        <dbReference type="SAM" id="SignalP"/>
    </source>
</evidence>
<name>A0A090RQC9_9VIBR</name>
<evidence type="ECO:0000313" key="4">
    <source>
        <dbReference type="Proteomes" id="UP000029228"/>
    </source>
</evidence>
<dbReference type="EMBL" id="BBMR01000002">
    <property type="protein sequence ID" value="GAL17610.1"/>
    <property type="molecule type" value="Genomic_DNA"/>
</dbReference>
<dbReference type="Proteomes" id="UP000029228">
    <property type="component" value="Unassembled WGS sequence"/>
</dbReference>
<reference evidence="3 4" key="1">
    <citation type="submission" date="2014-09" db="EMBL/GenBank/DDBJ databases">
        <title>Vibrio maritimus JCM 19235. (C45) whole genome shotgun sequence.</title>
        <authorList>
            <person name="Sawabe T."/>
            <person name="Meirelles P."/>
            <person name="Nakanishi M."/>
            <person name="Sayaka M."/>
            <person name="Hattori M."/>
            <person name="Ohkuma M."/>
        </authorList>
    </citation>
    <scope>NUCLEOTIDE SEQUENCE [LARGE SCALE GENOMIC DNA]</scope>
    <source>
        <strain evidence="4">JCM19235</strain>
    </source>
</reference>